<evidence type="ECO:0000313" key="3">
    <source>
        <dbReference type="Proteomes" id="UP000195160"/>
    </source>
</evidence>
<dbReference type="InterPro" id="IPR011010">
    <property type="entry name" value="DNA_brk_join_enz"/>
</dbReference>
<accession>A0A9X6RD88</accession>
<dbReference type="GO" id="GO:0006310">
    <property type="term" value="P:DNA recombination"/>
    <property type="evidence" value="ECO:0007669"/>
    <property type="project" value="UniProtKB-KW"/>
</dbReference>
<evidence type="ECO:0000256" key="1">
    <source>
        <dbReference type="ARBA" id="ARBA00023172"/>
    </source>
</evidence>
<dbReference type="AlphaFoldDB" id="A0A9X6RD88"/>
<sequence length="541" mass="64091">MKLKKEALVSRETVIELTKKLRVEAIEYVFFDPSMLQKYEGILKKLVKEKQANAKFQEDIWLLKDRFANITFNFKLNLKEQHKFNVPLKCYVLQKKEGGINTTSIQTSLNYIKESIELTQGFLNNFDGLEEYIASQGYRKRQKLSIAVIEFLKFFSVESSEEIVDICSEYTYSERTVRSLPKFYDILVFDEILRLFFSSCSFEEKLKYYPLLLWWNITKVIPLRPIEFYNLSNNCNFKKSDGSYWITLPRRKQQPSNNEEIEVTDTIQINKEMYCLISKYKEETFNFSGNEYLLSFNLYKNFFDNGLPSALKFIDRSKFNRILTSFYKNIIEQQYNISDLEQIKPGDTRHLAFCNMMLQGFNMLSIARIGGHKTLRQQLHYHAHLDHLAESAVHILAKKHKNRSIRSSALSLNRDVEIRSKIYNKTDFKKIYEVEFGYCTNEPSQCKVGDCRYCEFYYFSPLSHEYEKGLKWLRNRSEALKIRIQEQINFMTLIGKNMEYDLKTLQYPINKQEQLSTNANELKRLIEQKAMVDSILLEGEE</sequence>
<dbReference type="Proteomes" id="UP000195160">
    <property type="component" value="Unassembled WGS sequence"/>
</dbReference>
<dbReference type="GO" id="GO:0003677">
    <property type="term" value="F:DNA binding"/>
    <property type="evidence" value="ECO:0007669"/>
    <property type="project" value="InterPro"/>
</dbReference>
<keyword evidence="1" id="KW-0233">DNA recombination</keyword>
<gene>
    <name evidence="2" type="ORF">BK784_23860</name>
</gene>
<evidence type="ECO:0008006" key="4">
    <source>
        <dbReference type="Google" id="ProtNLM"/>
    </source>
</evidence>
<dbReference type="EMBL" id="MOOV01000196">
    <property type="protein sequence ID" value="OUB91869.1"/>
    <property type="molecule type" value="Genomic_DNA"/>
</dbReference>
<comment type="caution">
    <text evidence="2">The sequence shown here is derived from an EMBL/GenBank/DDBJ whole genome shotgun (WGS) entry which is preliminary data.</text>
</comment>
<dbReference type="GO" id="GO:0015074">
    <property type="term" value="P:DNA integration"/>
    <property type="evidence" value="ECO:0007669"/>
    <property type="project" value="InterPro"/>
</dbReference>
<evidence type="ECO:0000313" key="2">
    <source>
        <dbReference type="EMBL" id="OUB91869.1"/>
    </source>
</evidence>
<organism evidence="2 3">
    <name type="scientific">Bacillus thuringiensis subsp. medellin</name>
    <dbReference type="NCBI Taxonomy" id="79672"/>
    <lineage>
        <taxon>Bacteria</taxon>
        <taxon>Bacillati</taxon>
        <taxon>Bacillota</taxon>
        <taxon>Bacilli</taxon>
        <taxon>Bacillales</taxon>
        <taxon>Bacillaceae</taxon>
        <taxon>Bacillus</taxon>
        <taxon>Bacillus cereus group</taxon>
    </lineage>
</organism>
<reference evidence="2 3" key="1">
    <citation type="submission" date="2016-10" db="EMBL/GenBank/DDBJ databases">
        <title>Comparative genomics of Bacillus thuringiensis reveals a path to pathogens against multiple invertebrate hosts.</title>
        <authorList>
            <person name="Zheng J."/>
            <person name="Gao Q."/>
            <person name="Liu H."/>
            <person name="Peng D."/>
            <person name="Ruan L."/>
            <person name="Sun M."/>
        </authorList>
    </citation>
    <scope>NUCLEOTIDE SEQUENCE [LARGE SCALE GENOMIC DNA]</scope>
    <source>
        <strain evidence="2">T30001</strain>
    </source>
</reference>
<dbReference type="Gene3D" id="1.10.443.10">
    <property type="entry name" value="Intergrase catalytic core"/>
    <property type="match status" value="1"/>
</dbReference>
<dbReference type="SUPFAM" id="SSF56349">
    <property type="entry name" value="DNA breaking-rejoining enzymes"/>
    <property type="match status" value="1"/>
</dbReference>
<protein>
    <recommendedName>
        <fullName evidence="4">Integrase</fullName>
    </recommendedName>
</protein>
<dbReference type="InterPro" id="IPR013762">
    <property type="entry name" value="Integrase-like_cat_sf"/>
</dbReference>
<proteinExistence type="predicted"/>
<name>A0A9X6RD88_BACTV</name>